<evidence type="ECO:0000313" key="3">
    <source>
        <dbReference type="EMBL" id="CAK0874940.1"/>
    </source>
</evidence>
<organism evidence="3 4">
    <name type="scientific">Prorocentrum cordatum</name>
    <dbReference type="NCBI Taxonomy" id="2364126"/>
    <lineage>
        <taxon>Eukaryota</taxon>
        <taxon>Sar</taxon>
        <taxon>Alveolata</taxon>
        <taxon>Dinophyceae</taxon>
        <taxon>Prorocentrales</taxon>
        <taxon>Prorocentraceae</taxon>
        <taxon>Prorocentrum</taxon>
    </lineage>
</organism>
<dbReference type="PANTHER" id="PTHR45632">
    <property type="entry name" value="LD33804P"/>
    <property type="match status" value="1"/>
</dbReference>
<name>A0ABN9VNJ4_9DINO</name>
<dbReference type="EMBL" id="CAUYUJ010017453">
    <property type="protein sequence ID" value="CAK0874940.1"/>
    <property type="molecule type" value="Genomic_DNA"/>
</dbReference>
<evidence type="ECO:0000256" key="1">
    <source>
        <dbReference type="ARBA" id="ARBA00022441"/>
    </source>
</evidence>
<gene>
    <name evidence="3" type="ORF">PCOR1329_LOCUS59706</name>
</gene>
<comment type="caution">
    <text evidence="3">The sequence shown here is derived from an EMBL/GenBank/DDBJ whole genome shotgun (WGS) entry which is preliminary data.</text>
</comment>
<keyword evidence="4" id="KW-1185">Reference proteome</keyword>
<reference evidence="3" key="1">
    <citation type="submission" date="2023-10" db="EMBL/GenBank/DDBJ databases">
        <authorList>
            <person name="Chen Y."/>
            <person name="Shah S."/>
            <person name="Dougan E. K."/>
            <person name="Thang M."/>
            <person name="Chan C."/>
        </authorList>
    </citation>
    <scope>NUCLEOTIDE SEQUENCE [LARGE SCALE GENOMIC DNA]</scope>
</reference>
<dbReference type="Pfam" id="PF01344">
    <property type="entry name" value="Kelch_1"/>
    <property type="match status" value="2"/>
</dbReference>
<proteinExistence type="predicted"/>
<dbReference type="SMART" id="SM00612">
    <property type="entry name" value="Kelch"/>
    <property type="match status" value="2"/>
</dbReference>
<protein>
    <submittedName>
        <fullName evidence="3">Uncharacterized protein</fullName>
    </submittedName>
</protein>
<dbReference type="Gene3D" id="2.120.10.80">
    <property type="entry name" value="Kelch-type beta propeller"/>
    <property type="match status" value="1"/>
</dbReference>
<dbReference type="InterPro" id="IPR006652">
    <property type="entry name" value="Kelch_1"/>
</dbReference>
<dbReference type="Proteomes" id="UP001189429">
    <property type="component" value="Unassembled WGS sequence"/>
</dbReference>
<dbReference type="PANTHER" id="PTHR45632:SF3">
    <property type="entry name" value="KELCH-LIKE PROTEIN 32"/>
    <property type="match status" value="1"/>
</dbReference>
<keyword evidence="2" id="KW-0677">Repeat</keyword>
<dbReference type="SUPFAM" id="SSF117281">
    <property type="entry name" value="Kelch motif"/>
    <property type="match status" value="1"/>
</dbReference>
<accession>A0ABN9VNJ4</accession>
<keyword evidence="1" id="KW-0880">Kelch repeat</keyword>
<evidence type="ECO:0000256" key="2">
    <source>
        <dbReference type="ARBA" id="ARBA00022737"/>
    </source>
</evidence>
<dbReference type="InterPro" id="IPR015915">
    <property type="entry name" value="Kelch-typ_b-propeller"/>
</dbReference>
<sequence>MGSAPPRAELERLARLLQAQQGQLAVLSSRLSGLHDEHEALRECLTASGTVTEDRLLARLHRQRFTTAVRRHPFLCHESLETIARAKELLVMVMARSGLDGVGALDMTSRSLHHSVASTIPELTSLFPVSLYAIGGEAGQAALASVERLDPLAGRWTPCPPLSAPRSGCAAVAVGEHVYVVGGCSADGEDLNTVERLVVHEGYWEAAPPMTAGRDELAVARVCGLVCAIGQPLPPVARRHGPPLHRTTSESSGVAALWRVLLLSQVGGRPDFGALGQWATWSAWFLNPGG</sequence>
<evidence type="ECO:0000313" key="4">
    <source>
        <dbReference type="Proteomes" id="UP001189429"/>
    </source>
</evidence>
<feature type="non-terminal residue" evidence="3">
    <location>
        <position position="290"/>
    </location>
</feature>